<feature type="binding site" evidence="7">
    <location>
        <begin position="60"/>
        <end position="69"/>
    </location>
    <ligand>
        <name>substrate</name>
    </ligand>
</feature>
<dbReference type="CDD" id="cd04725">
    <property type="entry name" value="OMP_decarboxylase_like"/>
    <property type="match status" value="1"/>
</dbReference>
<dbReference type="EMBL" id="QBMP01000167">
    <property type="protein sequence ID" value="PZO51486.1"/>
    <property type="molecule type" value="Genomic_DNA"/>
</dbReference>
<feature type="active site" description="For OMPdecase activity" evidence="8">
    <location>
        <position position="60"/>
    </location>
</feature>
<evidence type="ECO:0000313" key="13">
    <source>
        <dbReference type="Proteomes" id="UP000249794"/>
    </source>
</evidence>
<feature type="binding site" evidence="7 9">
    <location>
        <position position="199"/>
    </location>
    <ligand>
        <name>substrate</name>
    </ligand>
</feature>
<sequence length="250" mass="26395">MSENERIIVPLDVPDEAAAIALIEALPKVTFWKVGLELFVSSGPVILQALKDRNKRIFLDLKFHDIPNTMAGACRAAGRYGVDLLTVHAAAGSVALKAAQIAATEGAQQAGCAAPRVIAVTLLTSIDGLSLSLELQVPLAVKTYAQQMAQIAQNSGLGGVVCSPQEARLLKDSLTISEPDHFWLVCPGVRPTWATKGDQLRSLTPLQAIQAGADYLVIGRPITQADDPAAAFARICEEISEGMSGEESVG</sequence>
<keyword evidence="5 7" id="KW-0456">Lyase</keyword>
<evidence type="ECO:0000256" key="1">
    <source>
        <dbReference type="ARBA" id="ARBA00002356"/>
    </source>
</evidence>
<comment type="function">
    <text evidence="1 7">Catalyzes the decarboxylation of orotidine 5'-monophosphate (OMP) to uridine 5'-monophosphate (UMP).</text>
</comment>
<evidence type="ECO:0000256" key="5">
    <source>
        <dbReference type="ARBA" id="ARBA00023239"/>
    </source>
</evidence>
<feature type="domain" description="Orotidine 5'-phosphate decarboxylase" evidence="11">
    <location>
        <begin position="6"/>
        <end position="235"/>
    </location>
</feature>
<evidence type="ECO:0000256" key="2">
    <source>
        <dbReference type="ARBA" id="ARBA00004861"/>
    </source>
</evidence>
<gene>
    <name evidence="7" type="primary">pyrF</name>
    <name evidence="12" type="ORF">DCF15_14800</name>
</gene>
<evidence type="ECO:0000256" key="9">
    <source>
        <dbReference type="PIRSR" id="PIRSR614732-2"/>
    </source>
</evidence>
<dbReference type="UniPathway" id="UPA00070">
    <property type="reaction ID" value="UER00120"/>
</dbReference>
<dbReference type="GO" id="GO:0006207">
    <property type="term" value="P:'de novo' pyrimidine nucleobase biosynthetic process"/>
    <property type="evidence" value="ECO:0007669"/>
    <property type="project" value="InterPro"/>
</dbReference>
<dbReference type="NCBIfam" id="TIGR01740">
    <property type="entry name" value="pyrF"/>
    <property type="match status" value="1"/>
</dbReference>
<dbReference type="SUPFAM" id="SSF51366">
    <property type="entry name" value="Ribulose-phoshate binding barrel"/>
    <property type="match status" value="1"/>
</dbReference>
<proteinExistence type="inferred from homology"/>
<dbReference type="InterPro" id="IPR014732">
    <property type="entry name" value="OMPdecase"/>
</dbReference>
<evidence type="ECO:0000256" key="8">
    <source>
        <dbReference type="PIRSR" id="PIRSR614732-1"/>
    </source>
</evidence>
<evidence type="ECO:0000256" key="10">
    <source>
        <dbReference type="RuleBase" id="RU000512"/>
    </source>
</evidence>
<dbReference type="InterPro" id="IPR018089">
    <property type="entry name" value="OMPdecase_AS"/>
</dbReference>
<dbReference type="AlphaFoldDB" id="A0A2W4X2V9"/>
<organism evidence="12 13">
    <name type="scientific">Phormidesmis priestleyi</name>
    <dbReference type="NCBI Taxonomy" id="268141"/>
    <lineage>
        <taxon>Bacteria</taxon>
        <taxon>Bacillati</taxon>
        <taxon>Cyanobacteriota</taxon>
        <taxon>Cyanophyceae</taxon>
        <taxon>Leptolyngbyales</taxon>
        <taxon>Leptolyngbyaceae</taxon>
        <taxon>Phormidesmis</taxon>
    </lineage>
</organism>
<dbReference type="PANTHER" id="PTHR32119">
    <property type="entry name" value="OROTIDINE 5'-PHOSPHATE DECARBOXYLASE"/>
    <property type="match status" value="1"/>
</dbReference>
<dbReference type="EC" id="4.1.1.23" evidence="7"/>
<feature type="active site" description="Proton donor" evidence="7">
    <location>
        <position position="62"/>
    </location>
</feature>
<dbReference type="Proteomes" id="UP000249794">
    <property type="component" value="Unassembled WGS sequence"/>
</dbReference>
<feature type="binding site" evidence="7 9">
    <location>
        <position position="124"/>
    </location>
    <ligand>
        <name>substrate</name>
    </ligand>
</feature>
<dbReference type="SMART" id="SM00934">
    <property type="entry name" value="OMPdecase"/>
    <property type="match status" value="1"/>
</dbReference>
<dbReference type="NCBIfam" id="NF001273">
    <property type="entry name" value="PRK00230.1"/>
    <property type="match status" value="1"/>
</dbReference>
<evidence type="ECO:0000256" key="6">
    <source>
        <dbReference type="ARBA" id="ARBA00049157"/>
    </source>
</evidence>
<dbReference type="InterPro" id="IPR001754">
    <property type="entry name" value="OMPdeCOase_dom"/>
</dbReference>
<comment type="subunit">
    <text evidence="7">Homodimer.</text>
</comment>
<dbReference type="GO" id="GO:0005829">
    <property type="term" value="C:cytosol"/>
    <property type="evidence" value="ECO:0007669"/>
    <property type="project" value="TreeGrafter"/>
</dbReference>
<dbReference type="InterPro" id="IPR011060">
    <property type="entry name" value="RibuloseP-bd_barrel"/>
</dbReference>
<comment type="caution">
    <text evidence="12">The sequence shown here is derived from an EMBL/GenBank/DDBJ whole genome shotgun (WGS) entry which is preliminary data.</text>
</comment>
<keyword evidence="3 7" id="KW-0210">Decarboxylase</keyword>
<comment type="similarity">
    <text evidence="7">Belongs to the OMP decarboxylase family. Type 1 subfamily.</text>
</comment>
<dbReference type="InterPro" id="IPR013785">
    <property type="entry name" value="Aldolase_TIM"/>
</dbReference>
<evidence type="ECO:0000259" key="11">
    <source>
        <dbReference type="SMART" id="SM00934"/>
    </source>
</evidence>
<reference evidence="12 13" key="2">
    <citation type="submission" date="2018-06" db="EMBL/GenBank/DDBJ databases">
        <title>Metagenomic assembly of (sub)arctic Cyanobacteria and their associated microbiome from non-axenic cultures.</title>
        <authorList>
            <person name="Baurain D."/>
        </authorList>
    </citation>
    <scope>NUCLEOTIDE SEQUENCE [LARGE SCALE GENOMIC DNA]</scope>
    <source>
        <strain evidence="12">ULC027bin1</strain>
    </source>
</reference>
<feature type="binding site" evidence="7 9">
    <location>
        <position position="12"/>
    </location>
    <ligand>
        <name>substrate</name>
    </ligand>
</feature>
<feature type="active site" description="For OMPdecase activity" evidence="8">
    <location>
        <position position="65"/>
    </location>
</feature>
<feature type="active site" description="For OMPdecase activity" evidence="8">
    <location>
        <position position="62"/>
    </location>
</feature>
<name>A0A2W4X2V9_9CYAN</name>
<dbReference type="PROSITE" id="PS00156">
    <property type="entry name" value="OMPDECASE"/>
    <property type="match status" value="1"/>
</dbReference>
<feature type="binding site" evidence="7 9">
    <location>
        <position position="219"/>
    </location>
    <ligand>
        <name>substrate</name>
    </ligand>
</feature>
<feature type="binding site" evidence="7 9">
    <location>
        <position position="33"/>
    </location>
    <ligand>
        <name>substrate</name>
    </ligand>
</feature>
<dbReference type="PANTHER" id="PTHR32119:SF2">
    <property type="entry name" value="OROTIDINE 5'-PHOSPHATE DECARBOXYLASE"/>
    <property type="match status" value="1"/>
</dbReference>
<accession>A0A2W4X2V9</accession>
<comment type="catalytic activity">
    <reaction evidence="6 7 10">
        <text>orotidine 5'-phosphate + H(+) = UMP + CO2</text>
        <dbReference type="Rhea" id="RHEA:11596"/>
        <dbReference type="ChEBI" id="CHEBI:15378"/>
        <dbReference type="ChEBI" id="CHEBI:16526"/>
        <dbReference type="ChEBI" id="CHEBI:57538"/>
        <dbReference type="ChEBI" id="CHEBI:57865"/>
        <dbReference type="EC" id="4.1.1.23"/>
    </reaction>
</comment>
<protein>
    <recommendedName>
        <fullName evidence="7">Orotidine 5'-phosphate decarboxylase</fullName>
        <ecNumber evidence="7">4.1.1.23</ecNumber>
    </recommendedName>
    <alternativeName>
        <fullName evidence="7">OMP decarboxylase</fullName>
        <shortName evidence="7">OMPDCase</shortName>
        <shortName evidence="7">OMPdecase</shortName>
    </alternativeName>
</protein>
<dbReference type="GO" id="GO:0004590">
    <property type="term" value="F:orotidine-5'-phosphate decarboxylase activity"/>
    <property type="evidence" value="ECO:0007669"/>
    <property type="project" value="UniProtKB-UniRule"/>
</dbReference>
<evidence type="ECO:0000256" key="4">
    <source>
        <dbReference type="ARBA" id="ARBA00022975"/>
    </source>
</evidence>
<comment type="pathway">
    <text evidence="2 7 10">Pyrimidine metabolism; UMP biosynthesis via de novo pathway; UMP from orotate: step 2/2.</text>
</comment>
<dbReference type="HAMAP" id="MF_01200_B">
    <property type="entry name" value="OMPdecase_type1_B"/>
    <property type="match status" value="1"/>
</dbReference>
<dbReference type="Pfam" id="PF00215">
    <property type="entry name" value="OMPdecase"/>
    <property type="match status" value="1"/>
</dbReference>
<reference evidence="13" key="1">
    <citation type="submission" date="2018-04" db="EMBL/GenBank/DDBJ databases">
        <authorList>
            <person name="Cornet L."/>
        </authorList>
    </citation>
    <scope>NUCLEOTIDE SEQUENCE [LARGE SCALE GENOMIC DNA]</scope>
</reference>
<dbReference type="Gene3D" id="3.20.20.70">
    <property type="entry name" value="Aldolase class I"/>
    <property type="match status" value="1"/>
</dbReference>
<evidence type="ECO:0000313" key="12">
    <source>
        <dbReference type="EMBL" id="PZO51486.1"/>
    </source>
</evidence>
<keyword evidence="4 7" id="KW-0665">Pyrimidine biosynthesis</keyword>
<dbReference type="GO" id="GO:0044205">
    <property type="term" value="P:'de novo' UMP biosynthetic process"/>
    <property type="evidence" value="ECO:0007669"/>
    <property type="project" value="UniProtKB-UniRule"/>
</dbReference>
<evidence type="ECO:0000256" key="7">
    <source>
        <dbReference type="HAMAP-Rule" id="MF_01200"/>
    </source>
</evidence>
<feature type="binding site" evidence="7 9">
    <location>
        <position position="190"/>
    </location>
    <ligand>
        <name>substrate</name>
    </ligand>
</feature>
<evidence type="ECO:0000256" key="3">
    <source>
        <dbReference type="ARBA" id="ARBA00022793"/>
    </source>
</evidence>
<dbReference type="InterPro" id="IPR047596">
    <property type="entry name" value="OMPdecase_bac"/>
</dbReference>
<feature type="binding site" evidence="7 9">
    <location>
        <position position="220"/>
    </location>
    <ligand>
        <name>substrate</name>
    </ligand>
</feature>